<gene>
    <name evidence="1" type="ORF">GMARGA_LOCUS30495</name>
</gene>
<name>A0ABN7WH03_GIGMA</name>
<evidence type="ECO:0000313" key="1">
    <source>
        <dbReference type="EMBL" id="CAG8830929.1"/>
    </source>
</evidence>
<organism evidence="1 2">
    <name type="scientific">Gigaspora margarita</name>
    <dbReference type="NCBI Taxonomy" id="4874"/>
    <lineage>
        <taxon>Eukaryota</taxon>
        <taxon>Fungi</taxon>
        <taxon>Fungi incertae sedis</taxon>
        <taxon>Mucoromycota</taxon>
        <taxon>Glomeromycotina</taxon>
        <taxon>Glomeromycetes</taxon>
        <taxon>Diversisporales</taxon>
        <taxon>Gigasporaceae</taxon>
        <taxon>Gigaspora</taxon>
    </lineage>
</organism>
<dbReference type="EMBL" id="CAJVQB010043104">
    <property type="protein sequence ID" value="CAG8830929.1"/>
    <property type="molecule type" value="Genomic_DNA"/>
</dbReference>
<keyword evidence="2" id="KW-1185">Reference proteome</keyword>
<evidence type="ECO:0000313" key="2">
    <source>
        <dbReference type="Proteomes" id="UP000789901"/>
    </source>
</evidence>
<reference evidence="1 2" key="1">
    <citation type="submission" date="2021-06" db="EMBL/GenBank/DDBJ databases">
        <authorList>
            <person name="Kallberg Y."/>
            <person name="Tangrot J."/>
            <person name="Rosling A."/>
        </authorList>
    </citation>
    <scope>NUCLEOTIDE SEQUENCE [LARGE SCALE GENOMIC DNA]</scope>
    <source>
        <strain evidence="1 2">120-4 pot B 10/14</strain>
    </source>
</reference>
<protein>
    <submittedName>
        <fullName evidence="1">29576_t:CDS:1</fullName>
    </submittedName>
</protein>
<proteinExistence type="predicted"/>
<accession>A0ABN7WH03</accession>
<comment type="caution">
    <text evidence="1">The sequence shown here is derived from an EMBL/GenBank/DDBJ whole genome shotgun (WGS) entry which is preliminary data.</text>
</comment>
<dbReference type="Proteomes" id="UP000789901">
    <property type="component" value="Unassembled WGS sequence"/>
</dbReference>
<sequence length="319" mass="37734">IRTYIMQIDNYSECDNMIQVTECHSIKSNKVVLNESNNNIWKQEKELINYSSQLELFLNDYDIKRLDYSQFKNHTFIRNGGHGARLSLEAAAKEITNNINSLDKQITLSEINNWLDFNNSFESYLSSSSTTSKTQTSSTFQFIDLHPNPRMFWASNLGLYKMRILLKMAENQFGSFFEEGIMQSFEQRLSSIGIALIEAFLLIKKEPKEEFLLKCLVRCLMPNRKFKNPKIYDLLYSQLGNNHKKIFSDAMNFILKENHDNSSWYINDNTIKKLRFSHTYYTWCLNKFQDTKIIDWCFEDILNTRISVDKYLRHNQNLE</sequence>
<feature type="non-terminal residue" evidence="1">
    <location>
        <position position="1"/>
    </location>
</feature>